<dbReference type="Proteomes" id="UP000006671">
    <property type="component" value="Unassembled WGS sequence"/>
</dbReference>
<dbReference type="PANTHER" id="PTHR31497:SF0">
    <property type="entry name" value="AUTOCRINE PROLIFERATION REPRESSOR PROTEIN A"/>
    <property type="match status" value="1"/>
</dbReference>
<dbReference type="RefSeq" id="XP_002671116.1">
    <property type="nucleotide sequence ID" value="XM_002671070.1"/>
</dbReference>
<dbReference type="GeneID" id="8863530"/>
<dbReference type="OMA" id="PGETHLN"/>
<name>D2VXP2_NAEGR</name>
<feature type="transmembrane region" description="Helical" evidence="1">
    <location>
        <begin position="12"/>
        <end position="35"/>
    </location>
</feature>
<evidence type="ECO:0000313" key="3">
    <source>
        <dbReference type="Proteomes" id="UP000006671"/>
    </source>
</evidence>
<dbReference type="AlphaFoldDB" id="D2VXP2"/>
<dbReference type="ESTHER" id="naegr-d2vxp2">
    <property type="family name" value="PhoPQ_related"/>
</dbReference>
<dbReference type="InterPro" id="IPR029058">
    <property type="entry name" value="AB_hydrolase_fold"/>
</dbReference>
<dbReference type="InParanoid" id="D2VXP2"/>
<sequence>MHEPNNQRVIKYTFIIGAFFIVAALFSLCVSAAIIDDYVNLSSPAMNYTLLATTTLDVGVMYTLSIRGVDWLTSEELGSSSQWKHYLAIVVPNNLNTNYNESFLYIEGGSSSTSMPTTNDMLKSLAYSTNSITSQVYIVPNQPIIFSSDPSKTARSEDSLIAYTWNAFMDRYENKSSANLPIDVKTYEWLGHLPMAKTSMRAMDVVQDFIYKLNGVSISKFTIGGGSKRGWAAWLVGAADPRVKALVPLSIQVLNLKESFLQINKSLCAWPIALYDYNSQGVLKRVDSAAFTALQSVEDPFAYRERFSNHSIYMINALGDEFMWPDLALKSWPYMNNIKKKYLRYIPNTGHSLSNSDAIESVLLFYYMQVKGIDLPQYNFTHIYNDTGVKVTVWSAIKPTNVYLWRANNTNARDFRISTIGSTYKSSNLSETSPNIWEVFVPNPSKGYVALSIELVYENYVYGFKPLKLTTSGYVIPNTYPCDSNPSSNNGTNNGTTPIVSTKAANSTKINDSNQSVQFSLTTTLMIAAIILLISYL</sequence>
<dbReference type="InterPro" id="IPR009199">
    <property type="entry name" value="PhoPQ-act_pathogen-rel_PqaA"/>
</dbReference>
<keyword evidence="3" id="KW-1185">Reference proteome</keyword>
<proteinExistence type="predicted"/>
<accession>D2VXP2</accession>
<keyword evidence="1" id="KW-1133">Transmembrane helix</keyword>
<dbReference type="EMBL" id="GG738908">
    <property type="protein sequence ID" value="EFC38372.1"/>
    <property type="molecule type" value="Genomic_DNA"/>
</dbReference>
<evidence type="ECO:0000313" key="2">
    <source>
        <dbReference type="EMBL" id="EFC38372.1"/>
    </source>
</evidence>
<dbReference type="VEuPathDB" id="AmoebaDB:NAEGRDRAFT_81623"/>
<dbReference type="Pfam" id="PF10142">
    <property type="entry name" value="PhoPQ_related"/>
    <property type="match status" value="1"/>
</dbReference>
<keyword evidence="1" id="KW-0812">Transmembrane</keyword>
<dbReference type="OrthoDB" id="2020799at2759"/>
<keyword evidence="1" id="KW-0472">Membrane</keyword>
<dbReference type="PANTHER" id="PTHR31497">
    <property type="entry name" value="AUTOCRINE PROLIFERATION REPRESSOR PROTEIN A"/>
    <property type="match status" value="1"/>
</dbReference>
<dbReference type="KEGG" id="ngr:NAEGRDRAFT_81623"/>
<evidence type="ECO:0000256" key="1">
    <source>
        <dbReference type="SAM" id="Phobius"/>
    </source>
</evidence>
<organism evidence="3">
    <name type="scientific">Naegleria gruberi</name>
    <name type="common">Amoeba</name>
    <dbReference type="NCBI Taxonomy" id="5762"/>
    <lineage>
        <taxon>Eukaryota</taxon>
        <taxon>Discoba</taxon>
        <taxon>Heterolobosea</taxon>
        <taxon>Tetramitia</taxon>
        <taxon>Eutetramitia</taxon>
        <taxon>Vahlkampfiidae</taxon>
        <taxon>Naegleria</taxon>
    </lineage>
</organism>
<protein>
    <submittedName>
        <fullName evidence="2">Predicted protein</fullName>
    </submittedName>
</protein>
<reference evidence="2 3" key="1">
    <citation type="journal article" date="2010" name="Cell">
        <title>The genome of Naegleria gruberi illuminates early eukaryotic versatility.</title>
        <authorList>
            <person name="Fritz-Laylin L.K."/>
            <person name="Prochnik S.E."/>
            <person name="Ginger M.L."/>
            <person name="Dacks J.B."/>
            <person name="Carpenter M.L."/>
            <person name="Field M.C."/>
            <person name="Kuo A."/>
            <person name="Paredez A."/>
            <person name="Chapman J."/>
            <person name="Pham J."/>
            <person name="Shu S."/>
            <person name="Neupane R."/>
            <person name="Cipriano M."/>
            <person name="Mancuso J."/>
            <person name="Tu H."/>
            <person name="Salamov A."/>
            <person name="Lindquist E."/>
            <person name="Shapiro H."/>
            <person name="Lucas S."/>
            <person name="Grigoriev I.V."/>
            <person name="Cande W.Z."/>
            <person name="Fulton C."/>
            <person name="Rokhsar D.S."/>
            <person name="Dawson S.C."/>
        </authorList>
    </citation>
    <scope>NUCLEOTIDE SEQUENCE [LARGE SCALE GENOMIC DNA]</scope>
    <source>
        <strain evidence="2 3">NEG-M</strain>
    </source>
</reference>
<dbReference type="PIRSF" id="PIRSF014728">
    <property type="entry name" value="PqaA"/>
    <property type="match status" value="1"/>
</dbReference>
<dbReference type="SUPFAM" id="SSF53474">
    <property type="entry name" value="alpha/beta-Hydrolases"/>
    <property type="match status" value="1"/>
</dbReference>
<dbReference type="Gene3D" id="3.40.50.1820">
    <property type="entry name" value="alpha/beta hydrolase"/>
    <property type="match status" value="1"/>
</dbReference>
<gene>
    <name evidence="2" type="ORF">NAEGRDRAFT_81623</name>
</gene>